<evidence type="ECO:0000256" key="2">
    <source>
        <dbReference type="ARBA" id="ARBA00022722"/>
    </source>
</evidence>
<comment type="catalytic activity">
    <reaction evidence="5 6">
        <text>Exonucleolytic cleavage in either 5'- to 3'- or 3'- to 5'-direction to yield nucleoside 5'-phosphates.</text>
        <dbReference type="EC" id="3.1.11.6"/>
    </reaction>
</comment>
<reference evidence="10 12" key="3">
    <citation type="journal article" date="2018" name="Nat. Biotechnol.">
        <title>A standardized bacterial taxonomy based on genome phylogeny substantially revises the tree of life.</title>
        <authorList>
            <person name="Parks D.H."/>
            <person name="Chuvochina M."/>
            <person name="Waite D.W."/>
            <person name="Rinke C."/>
            <person name="Skarshewski A."/>
            <person name="Chaumeil P.A."/>
            <person name="Hugenholtz P."/>
        </authorList>
    </citation>
    <scope>NUCLEOTIDE SEQUENCE [LARGE SCALE GENOMIC DNA]</scope>
    <source>
        <strain evidence="10">UBA8781</strain>
    </source>
</reference>
<dbReference type="GO" id="GO:0003676">
    <property type="term" value="F:nucleic acid binding"/>
    <property type="evidence" value="ECO:0007669"/>
    <property type="project" value="InterPro"/>
</dbReference>
<dbReference type="RefSeq" id="WP_062195901.1">
    <property type="nucleotide sequence ID" value="NZ_DF967966.1"/>
</dbReference>
<gene>
    <name evidence="5 10" type="primary">xseA</name>
    <name evidence="9" type="ORF">ATHL_03261</name>
    <name evidence="10" type="ORF">DEQ80_03695</name>
</gene>
<name>A0A3D1JEJ8_9CHLR</name>
<dbReference type="OrthoDB" id="9802795at2"/>
<dbReference type="NCBIfam" id="TIGR00237">
    <property type="entry name" value="xseA"/>
    <property type="match status" value="1"/>
</dbReference>
<reference evidence="9" key="1">
    <citation type="journal article" date="2015" name="Genome Announc.">
        <title>Draft Genome Sequences of Anaerolinea thermolimosa IMO-1, Bellilinea caldifistulae GOMI-1, Leptolinea tardivitalis YMTK-2, Levilinea saccharolytica KIBI-1, Longilinea arvoryzae KOME-1, Previously Described as Members of the Class Anaerolineae (Chloroflexi).</title>
        <authorList>
            <person name="Matsuura N."/>
            <person name="Tourlousse M.D."/>
            <person name="Ohashi A."/>
            <person name="Hugenholtz P."/>
            <person name="Sekiguchi Y."/>
        </authorList>
    </citation>
    <scope>NUCLEOTIDE SEQUENCE</scope>
    <source>
        <strain evidence="9">IMO-1</strain>
    </source>
</reference>
<dbReference type="EMBL" id="DPBP01000018">
    <property type="protein sequence ID" value="HCE16942.1"/>
    <property type="molecule type" value="Genomic_DNA"/>
</dbReference>
<reference evidence="11" key="2">
    <citation type="submission" date="2015-07" db="EMBL/GenBank/DDBJ databases">
        <title>Draft Genome Sequences of Anaerolinea thermolimosa IMO-1, Bellilinea caldifistulae GOMI-1, Leptolinea tardivitalis YMTK-2, Levilinea saccharolytica KIBI-1,Longilinea arvoryzae KOME-1, Previously Described as Members of the Anaerolineaceae (Chloroflexi).</title>
        <authorList>
            <person name="Sekiguchi Y."/>
            <person name="Ohashi A."/>
            <person name="Matsuura N."/>
            <person name="Tourlousse M.D."/>
        </authorList>
    </citation>
    <scope>NUCLEOTIDE SEQUENCE [LARGE SCALE GENOMIC DNA]</scope>
    <source>
        <strain evidence="11">IMO-1</strain>
    </source>
</reference>
<comment type="subcellular location">
    <subcellularLocation>
        <location evidence="5 6">Cytoplasm</location>
    </subcellularLocation>
</comment>
<dbReference type="InterPro" id="IPR003753">
    <property type="entry name" value="Exonuc_VII_L"/>
</dbReference>
<evidence type="ECO:0000259" key="7">
    <source>
        <dbReference type="Pfam" id="PF02601"/>
    </source>
</evidence>
<proteinExistence type="inferred from homology"/>
<dbReference type="STRING" id="229919.GCA_001050195_03200"/>
<dbReference type="InterPro" id="IPR025824">
    <property type="entry name" value="OB-fold_nuc-bd_dom"/>
</dbReference>
<evidence type="ECO:0000259" key="8">
    <source>
        <dbReference type="Pfam" id="PF13742"/>
    </source>
</evidence>
<keyword evidence="4 5" id="KW-0269">Exonuclease</keyword>
<evidence type="ECO:0000256" key="5">
    <source>
        <dbReference type="HAMAP-Rule" id="MF_00378"/>
    </source>
</evidence>
<dbReference type="EMBL" id="DF967966">
    <property type="protein sequence ID" value="GAP08359.1"/>
    <property type="molecule type" value="Genomic_DNA"/>
</dbReference>
<dbReference type="Proteomes" id="UP000264141">
    <property type="component" value="Unassembled WGS sequence"/>
</dbReference>
<dbReference type="AlphaFoldDB" id="A0A3D1JEJ8"/>
<dbReference type="InterPro" id="IPR020579">
    <property type="entry name" value="Exonuc_VII_lsu_C"/>
</dbReference>
<protein>
    <recommendedName>
        <fullName evidence="5">Exodeoxyribonuclease 7 large subunit</fullName>
        <ecNumber evidence="5">3.1.11.6</ecNumber>
    </recommendedName>
    <alternativeName>
        <fullName evidence="5">Exodeoxyribonuclease VII large subunit</fullName>
        <shortName evidence="5">Exonuclease VII large subunit</shortName>
    </alternativeName>
</protein>
<dbReference type="Pfam" id="PF13742">
    <property type="entry name" value="tRNA_anti_2"/>
    <property type="match status" value="1"/>
</dbReference>
<dbReference type="Pfam" id="PF02601">
    <property type="entry name" value="Exonuc_VII_L"/>
    <property type="match status" value="1"/>
</dbReference>
<keyword evidence="1 5" id="KW-0963">Cytoplasm</keyword>
<dbReference type="EC" id="3.1.11.6" evidence="5"/>
<feature type="domain" description="OB-fold nucleic acid binding" evidence="8">
    <location>
        <begin position="12"/>
        <end position="106"/>
    </location>
</feature>
<comment type="similarity">
    <text evidence="5 6">Belongs to the XseA family.</text>
</comment>
<evidence type="ECO:0000313" key="11">
    <source>
        <dbReference type="Proteomes" id="UP000253922"/>
    </source>
</evidence>
<dbReference type="PANTHER" id="PTHR30008">
    <property type="entry name" value="EXODEOXYRIBONUCLEASE 7 LARGE SUBUNIT"/>
    <property type="match status" value="1"/>
</dbReference>
<dbReference type="CDD" id="cd04489">
    <property type="entry name" value="ExoVII_LU_OBF"/>
    <property type="match status" value="1"/>
</dbReference>
<feature type="domain" description="Exonuclease VII large subunit C-terminal" evidence="7">
    <location>
        <begin position="130"/>
        <end position="344"/>
    </location>
</feature>
<evidence type="ECO:0000256" key="6">
    <source>
        <dbReference type="RuleBase" id="RU004355"/>
    </source>
</evidence>
<evidence type="ECO:0000256" key="1">
    <source>
        <dbReference type="ARBA" id="ARBA00022490"/>
    </source>
</evidence>
<dbReference type="HAMAP" id="MF_00378">
    <property type="entry name" value="Exonuc_7_L"/>
    <property type="match status" value="1"/>
</dbReference>
<dbReference type="PANTHER" id="PTHR30008:SF0">
    <property type="entry name" value="EXODEOXYRIBONUCLEASE 7 LARGE SUBUNIT"/>
    <property type="match status" value="1"/>
</dbReference>
<dbReference type="GO" id="GO:0006308">
    <property type="term" value="P:DNA catabolic process"/>
    <property type="evidence" value="ECO:0007669"/>
    <property type="project" value="UniProtKB-UniRule"/>
</dbReference>
<sequence>METLPLFPPPSLTVSRLTRYLRDLLEGDELLQDVWVQGEISNYTRATSGHIYLTLKDAEAALRCVIWRTTAAHLPIALQSGMAIEAHGAISVYERDGAYQLYIDAVRPAGEGALFQAFLRLKARLEAEGLFDPARKRKIPPFPRRIGLVTSPTGAALQDMLNILRHRYPLAEVLLAPTSVQGEEAPAEIVRALKALQRLEEQPDVILVARGGGSLEDLWAFNDEQVVRAIAACAVPVITGVGHETDFTLADFAADLRAPTPTAAATLATPDRADLRIELERQQRRLEGAMRQHLTWARAALSLHRERLQRRSPLGLVREERQRLDARGERLARALYRRLELSRASLAAHRARLQSLNPLSVLQRGFAVIERPTGELVTRAAQAAPGDEVRLRLADGTLEAQIHHVEIQP</sequence>
<comment type="function">
    <text evidence="5">Bidirectionally degrades single-stranded DNA into large acid-insoluble oligonucleotides, which are then degraded further into small acid-soluble oligonucleotides.</text>
</comment>
<accession>A0A3D1JEJ8</accession>
<organism evidence="10 12">
    <name type="scientific">Anaerolinea thermolimosa</name>
    <dbReference type="NCBI Taxonomy" id="229919"/>
    <lineage>
        <taxon>Bacteria</taxon>
        <taxon>Bacillati</taxon>
        <taxon>Chloroflexota</taxon>
        <taxon>Anaerolineae</taxon>
        <taxon>Anaerolineales</taxon>
        <taxon>Anaerolineaceae</taxon>
        <taxon>Anaerolinea</taxon>
    </lineage>
</organism>
<keyword evidence="2 5" id="KW-0540">Nuclease</keyword>
<keyword evidence="11" id="KW-1185">Reference proteome</keyword>
<evidence type="ECO:0000313" key="9">
    <source>
        <dbReference type="EMBL" id="GAP08359.1"/>
    </source>
</evidence>
<dbReference type="GO" id="GO:0009318">
    <property type="term" value="C:exodeoxyribonuclease VII complex"/>
    <property type="evidence" value="ECO:0007669"/>
    <property type="project" value="UniProtKB-UniRule"/>
</dbReference>
<comment type="subunit">
    <text evidence="5">Heterooligomer composed of large and small subunits.</text>
</comment>
<keyword evidence="3 5" id="KW-0378">Hydrolase</keyword>
<dbReference type="Proteomes" id="UP000253922">
    <property type="component" value="Unassembled WGS sequence"/>
</dbReference>
<dbReference type="GO" id="GO:0008855">
    <property type="term" value="F:exodeoxyribonuclease VII activity"/>
    <property type="evidence" value="ECO:0007669"/>
    <property type="project" value="UniProtKB-UniRule"/>
</dbReference>
<evidence type="ECO:0000256" key="4">
    <source>
        <dbReference type="ARBA" id="ARBA00022839"/>
    </source>
</evidence>
<evidence type="ECO:0000256" key="3">
    <source>
        <dbReference type="ARBA" id="ARBA00022801"/>
    </source>
</evidence>
<evidence type="ECO:0000313" key="12">
    <source>
        <dbReference type="Proteomes" id="UP000264141"/>
    </source>
</evidence>
<evidence type="ECO:0000313" key="10">
    <source>
        <dbReference type="EMBL" id="HCE16942.1"/>
    </source>
</evidence>
<dbReference type="GO" id="GO:0005737">
    <property type="term" value="C:cytoplasm"/>
    <property type="evidence" value="ECO:0007669"/>
    <property type="project" value="UniProtKB-SubCell"/>
</dbReference>